<name>A0A0E2AXI8_9LEPT</name>
<dbReference type="GO" id="GO:0032993">
    <property type="term" value="C:protein-DNA complex"/>
    <property type="evidence" value="ECO:0007669"/>
    <property type="project" value="TreeGrafter"/>
</dbReference>
<keyword evidence="4" id="KW-0234">DNA repair</keyword>
<protein>
    <recommendedName>
        <fullName evidence="2">DNA-3-methyladenine glycosylase II</fullName>
        <ecNumber evidence="2">3.2.2.21</ecNumber>
    </recommendedName>
</protein>
<dbReference type="InterPro" id="IPR011257">
    <property type="entry name" value="DNA_glycosylase"/>
</dbReference>
<feature type="domain" description="HhH-GPD" evidence="5">
    <location>
        <begin position="54"/>
        <end position="206"/>
    </location>
</feature>
<dbReference type="SMART" id="SM00478">
    <property type="entry name" value="ENDO3c"/>
    <property type="match status" value="1"/>
</dbReference>
<dbReference type="EC" id="3.2.2.21" evidence="2"/>
<sequence length="213" mass="24570">MKDKILKFEKKEFHSICDLLCQKDRDLHSILLKYGYPPFWSRKPNFETLVHIILEQQVSLASAKAALVKLKNKIGSVTAPKILLLSDIELRECYFSRQKTGYVRDLAEFVFSKRLILGNLISKSDQKIRKDLIAVKGIGNWTVDIFLIMALRRADIFPLGDLAAVQSLKKIKNLPANTSRDQILFLSKSWKPFRSIAAILLWHSYIRENNIKI</sequence>
<dbReference type="CDD" id="cd00056">
    <property type="entry name" value="ENDO3c"/>
    <property type="match status" value="1"/>
</dbReference>
<dbReference type="GO" id="GO:0008725">
    <property type="term" value="F:DNA-3-methyladenine glycosylase activity"/>
    <property type="evidence" value="ECO:0007669"/>
    <property type="project" value="TreeGrafter"/>
</dbReference>
<evidence type="ECO:0000259" key="5">
    <source>
        <dbReference type="SMART" id="SM00478"/>
    </source>
</evidence>
<evidence type="ECO:0000256" key="4">
    <source>
        <dbReference type="ARBA" id="ARBA00023204"/>
    </source>
</evidence>
<dbReference type="Pfam" id="PF00730">
    <property type="entry name" value="HhH-GPD"/>
    <property type="match status" value="1"/>
</dbReference>
<dbReference type="GO" id="GO:0005737">
    <property type="term" value="C:cytoplasm"/>
    <property type="evidence" value="ECO:0007669"/>
    <property type="project" value="TreeGrafter"/>
</dbReference>
<dbReference type="GO" id="GO:0006307">
    <property type="term" value="P:DNA alkylation repair"/>
    <property type="evidence" value="ECO:0007669"/>
    <property type="project" value="TreeGrafter"/>
</dbReference>
<accession>A0A0E2AXI8</accession>
<gene>
    <name evidence="6" type="ORF">LEP1GSC081_0170</name>
</gene>
<dbReference type="AlphaFoldDB" id="A0A0E2AXI8"/>
<evidence type="ECO:0000256" key="2">
    <source>
        <dbReference type="ARBA" id="ARBA00012000"/>
    </source>
</evidence>
<evidence type="ECO:0000256" key="3">
    <source>
        <dbReference type="ARBA" id="ARBA00022763"/>
    </source>
</evidence>
<keyword evidence="3" id="KW-0227">DNA damage</keyword>
<dbReference type="PANTHER" id="PTHR43003:SF5">
    <property type="entry name" value="DNA-3-METHYLADENINE GLYCOSYLASE"/>
    <property type="match status" value="1"/>
</dbReference>
<dbReference type="GO" id="GO:0032131">
    <property type="term" value="F:alkylated DNA binding"/>
    <property type="evidence" value="ECO:0007669"/>
    <property type="project" value="TreeGrafter"/>
</dbReference>
<dbReference type="InterPro" id="IPR003265">
    <property type="entry name" value="HhH-GPD_domain"/>
</dbReference>
<dbReference type="Gene3D" id="1.10.1670.40">
    <property type="match status" value="1"/>
</dbReference>
<organism evidence="6 7">
    <name type="scientific">Leptospira kirschneri str. H1</name>
    <dbReference type="NCBI Taxonomy" id="1049966"/>
    <lineage>
        <taxon>Bacteria</taxon>
        <taxon>Pseudomonadati</taxon>
        <taxon>Spirochaetota</taxon>
        <taxon>Spirochaetia</taxon>
        <taxon>Leptospirales</taxon>
        <taxon>Leptospiraceae</taxon>
        <taxon>Leptospira</taxon>
    </lineage>
</organism>
<comment type="caution">
    <text evidence="6">The sequence shown here is derived from an EMBL/GenBank/DDBJ whole genome shotgun (WGS) entry which is preliminary data.</text>
</comment>
<evidence type="ECO:0000313" key="6">
    <source>
        <dbReference type="EMBL" id="EKO13649.1"/>
    </source>
</evidence>
<dbReference type="RefSeq" id="WP_004767160.1">
    <property type="nucleotide sequence ID" value="NZ_AHMY02000069.1"/>
</dbReference>
<dbReference type="PANTHER" id="PTHR43003">
    <property type="entry name" value="DNA-3-METHYLADENINE GLYCOSYLASE"/>
    <property type="match status" value="1"/>
</dbReference>
<evidence type="ECO:0000256" key="1">
    <source>
        <dbReference type="ARBA" id="ARBA00000086"/>
    </source>
</evidence>
<evidence type="ECO:0000313" key="7">
    <source>
        <dbReference type="Proteomes" id="UP000006253"/>
    </source>
</evidence>
<reference evidence="6 7" key="1">
    <citation type="submission" date="2012-10" db="EMBL/GenBank/DDBJ databases">
        <authorList>
            <person name="Harkins D.M."/>
            <person name="Durkin A.S."/>
            <person name="Brinkac L.M."/>
            <person name="Selengut J.D."/>
            <person name="Sanka R."/>
            <person name="DePew J."/>
            <person name="Purushe J."/>
            <person name="Peacock S.J."/>
            <person name="Thaipadungpanit J."/>
            <person name="Wuthiekanun V.W."/>
            <person name="Day N.P."/>
            <person name="Vinetz J.M."/>
            <person name="Sutton G.G."/>
            <person name="Nelson W.C."/>
            <person name="Fouts D.E."/>
        </authorList>
    </citation>
    <scope>NUCLEOTIDE SEQUENCE [LARGE SCALE GENOMIC DNA]</scope>
    <source>
        <strain evidence="6 7">H1</strain>
    </source>
</reference>
<dbReference type="GO" id="GO:0043916">
    <property type="term" value="F:DNA-7-methylguanine glycosylase activity"/>
    <property type="evidence" value="ECO:0007669"/>
    <property type="project" value="TreeGrafter"/>
</dbReference>
<comment type="catalytic activity">
    <reaction evidence="1">
        <text>Hydrolysis of alkylated DNA, releasing 3-methyladenine, 3-methylguanine, 7-methylguanine and 7-methyladenine.</text>
        <dbReference type="EC" id="3.2.2.21"/>
    </reaction>
</comment>
<dbReference type="EMBL" id="AHMY02000069">
    <property type="protein sequence ID" value="EKO13649.1"/>
    <property type="molecule type" value="Genomic_DNA"/>
</dbReference>
<dbReference type="Gene3D" id="1.10.340.30">
    <property type="entry name" value="Hypothetical protein, domain 2"/>
    <property type="match status" value="1"/>
</dbReference>
<proteinExistence type="predicted"/>
<dbReference type="Proteomes" id="UP000006253">
    <property type="component" value="Unassembled WGS sequence"/>
</dbReference>
<dbReference type="GO" id="GO:0006285">
    <property type="term" value="P:base-excision repair, AP site formation"/>
    <property type="evidence" value="ECO:0007669"/>
    <property type="project" value="TreeGrafter"/>
</dbReference>
<dbReference type="SUPFAM" id="SSF48150">
    <property type="entry name" value="DNA-glycosylase"/>
    <property type="match status" value="1"/>
</dbReference>
<dbReference type="InterPro" id="IPR051912">
    <property type="entry name" value="Alkylbase_DNA_Glycosylase/TA"/>
</dbReference>